<proteinExistence type="predicted"/>
<sequence length="398" mass="43164">MPTFNVIFPDISSSGPVVVPLSNGTNTSRNLALLLAAADSGGQLQLLQDLALADSTPVKFTSDPPTMVVILVWASGDDLNPNNTFMQADYFGGGWGSAQCDMELFNLTIRRDITGSGTNQASGDYSLEQAPTRNEGSFVATMWSPLLSQRANARFALNIYVCLYIPFCDEREVTASQSNGDFQQSNITLVMAHVSQQLSRAALGMFAGTLKPVPVTAIIEEVILGRYPVAPVLTYVGLLVVYSLIALGIFLWATLLKTPGVTMPGINGKTATVLQLAQVQLTDPLIVVAQSFERELKCSEEKRIETSEVGGTESRTEEGVIDEVNETNQEEGATAENEEASEVEGKGLTNDYVRTEPSIATDGLDLFQEDQYTKRLAFSLGSRGLRLRVREYRPKEAS</sequence>
<evidence type="ECO:0000313" key="2">
    <source>
        <dbReference type="Proteomes" id="UP000308600"/>
    </source>
</evidence>
<accession>A0ACD3A3Y1</accession>
<dbReference type="Proteomes" id="UP000308600">
    <property type="component" value="Unassembled WGS sequence"/>
</dbReference>
<evidence type="ECO:0000313" key="1">
    <source>
        <dbReference type="EMBL" id="TFK60354.1"/>
    </source>
</evidence>
<reference evidence="1 2" key="1">
    <citation type="journal article" date="2019" name="Nat. Ecol. Evol.">
        <title>Megaphylogeny resolves global patterns of mushroom evolution.</title>
        <authorList>
            <person name="Varga T."/>
            <person name="Krizsan K."/>
            <person name="Foldi C."/>
            <person name="Dima B."/>
            <person name="Sanchez-Garcia M."/>
            <person name="Sanchez-Ramirez S."/>
            <person name="Szollosi G.J."/>
            <person name="Szarkandi J.G."/>
            <person name="Papp V."/>
            <person name="Albert L."/>
            <person name="Andreopoulos W."/>
            <person name="Angelini C."/>
            <person name="Antonin V."/>
            <person name="Barry K.W."/>
            <person name="Bougher N.L."/>
            <person name="Buchanan P."/>
            <person name="Buyck B."/>
            <person name="Bense V."/>
            <person name="Catcheside P."/>
            <person name="Chovatia M."/>
            <person name="Cooper J."/>
            <person name="Damon W."/>
            <person name="Desjardin D."/>
            <person name="Finy P."/>
            <person name="Geml J."/>
            <person name="Haridas S."/>
            <person name="Hughes K."/>
            <person name="Justo A."/>
            <person name="Karasinski D."/>
            <person name="Kautmanova I."/>
            <person name="Kiss B."/>
            <person name="Kocsube S."/>
            <person name="Kotiranta H."/>
            <person name="LaButti K.M."/>
            <person name="Lechner B.E."/>
            <person name="Liimatainen K."/>
            <person name="Lipzen A."/>
            <person name="Lukacs Z."/>
            <person name="Mihaltcheva S."/>
            <person name="Morgado L.N."/>
            <person name="Niskanen T."/>
            <person name="Noordeloos M.E."/>
            <person name="Ohm R.A."/>
            <person name="Ortiz-Santana B."/>
            <person name="Ovrebo C."/>
            <person name="Racz N."/>
            <person name="Riley R."/>
            <person name="Savchenko A."/>
            <person name="Shiryaev A."/>
            <person name="Soop K."/>
            <person name="Spirin V."/>
            <person name="Szebenyi C."/>
            <person name="Tomsovsky M."/>
            <person name="Tulloss R.E."/>
            <person name="Uehling J."/>
            <person name="Grigoriev I.V."/>
            <person name="Vagvolgyi C."/>
            <person name="Papp T."/>
            <person name="Martin F.M."/>
            <person name="Miettinen O."/>
            <person name="Hibbett D.S."/>
            <person name="Nagy L.G."/>
        </authorList>
    </citation>
    <scope>NUCLEOTIDE SEQUENCE [LARGE SCALE GENOMIC DNA]</scope>
    <source>
        <strain evidence="1 2">NL-1719</strain>
    </source>
</reference>
<dbReference type="EMBL" id="ML208788">
    <property type="protein sequence ID" value="TFK60354.1"/>
    <property type="molecule type" value="Genomic_DNA"/>
</dbReference>
<keyword evidence="2" id="KW-1185">Reference proteome</keyword>
<name>A0ACD3A3Y1_9AGAR</name>
<protein>
    <submittedName>
        <fullName evidence="1">Uncharacterized protein</fullName>
    </submittedName>
</protein>
<gene>
    <name evidence="1" type="ORF">BDN72DRAFT_940293</name>
</gene>
<organism evidence="1 2">
    <name type="scientific">Pluteus cervinus</name>
    <dbReference type="NCBI Taxonomy" id="181527"/>
    <lineage>
        <taxon>Eukaryota</taxon>
        <taxon>Fungi</taxon>
        <taxon>Dikarya</taxon>
        <taxon>Basidiomycota</taxon>
        <taxon>Agaricomycotina</taxon>
        <taxon>Agaricomycetes</taxon>
        <taxon>Agaricomycetidae</taxon>
        <taxon>Agaricales</taxon>
        <taxon>Pluteineae</taxon>
        <taxon>Pluteaceae</taxon>
        <taxon>Pluteus</taxon>
    </lineage>
</organism>